<accession>A0A968GLT8</accession>
<gene>
    <name evidence="1" type="ORF">HCT48_08010</name>
</gene>
<dbReference type="InterPro" id="IPR037883">
    <property type="entry name" value="Knr4/Smi1-like_sf"/>
</dbReference>
<dbReference type="Proteomes" id="UP000778951">
    <property type="component" value="Unassembled WGS sequence"/>
</dbReference>
<dbReference type="SUPFAM" id="SSF160631">
    <property type="entry name" value="SMI1/KNR4-like"/>
    <property type="match status" value="1"/>
</dbReference>
<dbReference type="RefSeq" id="WP_167696422.1">
    <property type="nucleotide sequence ID" value="NZ_CP118182.1"/>
</dbReference>
<dbReference type="Gene3D" id="3.40.1580.10">
    <property type="entry name" value="SMI1/KNR4-like"/>
    <property type="match status" value="1"/>
</dbReference>
<evidence type="ECO:0000313" key="2">
    <source>
        <dbReference type="Proteomes" id="UP000778951"/>
    </source>
</evidence>
<dbReference type="AlphaFoldDB" id="A0A968GLT8"/>
<protein>
    <submittedName>
        <fullName evidence="1">SMI1/KNR4 family protein</fullName>
    </submittedName>
</protein>
<dbReference type="Pfam" id="PF14568">
    <property type="entry name" value="SUKH_6"/>
    <property type="match status" value="1"/>
</dbReference>
<evidence type="ECO:0000313" key="1">
    <source>
        <dbReference type="EMBL" id="NIZ70150.1"/>
    </source>
</evidence>
<reference evidence="1" key="1">
    <citation type="submission" date="2020-03" db="EMBL/GenBank/DDBJ databases">
        <title>Spirochaetal bacteria isolated from arthropods constitute a novel genus Entomospira genus novum within the order Spirochaetales.</title>
        <authorList>
            <person name="Grana-Miraglia L."/>
            <person name="Sikutova S."/>
            <person name="Fingerle V."/>
            <person name="Sing A."/>
            <person name="Castillo-Ramirez S."/>
            <person name="Margos G."/>
            <person name="Rudolf I."/>
        </authorList>
    </citation>
    <scope>NUCLEOTIDE SEQUENCE</scope>
    <source>
        <strain evidence="1">BR149</strain>
    </source>
</reference>
<keyword evidence="2" id="KW-1185">Reference proteome</keyword>
<sequence length="135" mass="15697">MAVSWNFVEPITEPSIVTRYLEAQKVILPTEIIQHILAYNGGAPTPSCFDSPYGQEHEVGYLLSYLPDSAQSVYSVRNALIEEHHIPHLFPLMDDNFGNYICYDTQENRIVYWLHEEHIYATIAENWEEFISNLY</sequence>
<organism evidence="1 2">
    <name type="scientific">Entomospira culicis</name>
    <dbReference type="NCBI Taxonomy" id="2719989"/>
    <lineage>
        <taxon>Bacteria</taxon>
        <taxon>Pseudomonadati</taxon>
        <taxon>Spirochaetota</taxon>
        <taxon>Spirochaetia</taxon>
        <taxon>Spirochaetales</taxon>
        <taxon>Spirochaetaceae</taxon>
        <taxon>Entomospira</taxon>
    </lineage>
</organism>
<comment type="caution">
    <text evidence="1">The sequence shown here is derived from an EMBL/GenBank/DDBJ whole genome shotgun (WGS) entry which is preliminary data.</text>
</comment>
<name>A0A968GLT8_9SPIO</name>
<proteinExistence type="predicted"/>
<dbReference type="EMBL" id="JAATLM010000002">
    <property type="protein sequence ID" value="NIZ70150.1"/>
    <property type="molecule type" value="Genomic_DNA"/>
</dbReference>